<organism evidence="9 10">
    <name type="scientific">Novipirellula herctigrandis</name>
    <dbReference type="NCBI Taxonomy" id="2527986"/>
    <lineage>
        <taxon>Bacteria</taxon>
        <taxon>Pseudomonadati</taxon>
        <taxon>Planctomycetota</taxon>
        <taxon>Planctomycetia</taxon>
        <taxon>Pirellulales</taxon>
        <taxon>Pirellulaceae</taxon>
        <taxon>Novipirellula</taxon>
    </lineage>
</organism>
<evidence type="ECO:0000259" key="8">
    <source>
        <dbReference type="Pfam" id="PF00884"/>
    </source>
</evidence>
<keyword evidence="3" id="KW-0479">Metal-binding</keyword>
<dbReference type="EC" id="3.1.6.6" evidence="9"/>
<reference evidence="9 10" key="1">
    <citation type="submission" date="2019-02" db="EMBL/GenBank/DDBJ databases">
        <title>Deep-cultivation of Planctomycetes and their phenomic and genomic characterization uncovers novel biology.</title>
        <authorList>
            <person name="Wiegand S."/>
            <person name="Jogler M."/>
            <person name="Boedeker C."/>
            <person name="Pinto D."/>
            <person name="Vollmers J."/>
            <person name="Rivas-Marin E."/>
            <person name="Kohn T."/>
            <person name="Peeters S.H."/>
            <person name="Heuer A."/>
            <person name="Rast P."/>
            <person name="Oberbeckmann S."/>
            <person name="Bunk B."/>
            <person name="Jeske O."/>
            <person name="Meyerdierks A."/>
            <person name="Storesund J.E."/>
            <person name="Kallscheuer N."/>
            <person name="Luecker S."/>
            <person name="Lage O.M."/>
            <person name="Pohl T."/>
            <person name="Merkel B.J."/>
            <person name="Hornburger P."/>
            <person name="Mueller R.-W."/>
            <person name="Bruemmer F."/>
            <person name="Labrenz M."/>
            <person name="Spormann A.M."/>
            <person name="Op Den Camp H."/>
            <person name="Overmann J."/>
            <person name="Amann R."/>
            <person name="Jetten M.S.M."/>
            <person name="Mascher T."/>
            <person name="Medema M.H."/>
            <person name="Devos D.P."/>
            <person name="Kaster A.-K."/>
            <person name="Ovreas L."/>
            <person name="Rohde M."/>
            <person name="Galperin M.Y."/>
            <person name="Jogler C."/>
        </authorList>
    </citation>
    <scope>NUCLEOTIDE SEQUENCE [LARGE SCALE GENOMIC DNA]</scope>
    <source>
        <strain evidence="9 10">CA13</strain>
    </source>
</reference>
<evidence type="ECO:0000256" key="7">
    <source>
        <dbReference type="SAM" id="SignalP"/>
    </source>
</evidence>
<dbReference type="InterPro" id="IPR017850">
    <property type="entry name" value="Alkaline_phosphatase_core_sf"/>
</dbReference>
<name>A0A5C5ZB10_9BACT</name>
<evidence type="ECO:0000256" key="2">
    <source>
        <dbReference type="ARBA" id="ARBA00008779"/>
    </source>
</evidence>
<dbReference type="SUPFAM" id="SSF53649">
    <property type="entry name" value="Alkaline phosphatase-like"/>
    <property type="match status" value="1"/>
</dbReference>
<dbReference type="GO" id="GO:0046872">
    <property type="term" value="F:metal ion binding"/>
    <property type="evidence" value="ECO:0007669"/>
    <property type="project" value="UniProtKB-KW"/>
</dbReference>
<comment type="cofactor">
    <cofactor evidence="1">
        <name>Ca(2+)</name>
        <dbReference type="ChEBI" id="CHEBI:29108"/>
    </cofactor>
</comment>
<keyword evidence="4 7" id="KW-0732">Signal</keyword>
<gene>
    <name evidence="9" type="primary">betC_26</name>
    <name evidence="9" type="ORF">CA13_58030</name>
</gene>
<dbReference type="RefSeq" id="WP_419194882.1">
    <property type="nucleotide sequence ID" value="NZ_SJPJ01000001.1"/>
</dbReference>
<keyword evidence="5 9" id="KW-0378">Hydrolase</keyword>
<dbReference type="Gene3D" id="3.40.720.10">
    <property type="entry name" value="Alkaline Phosphatase, subunit A"/>
    <property type="match status" value="1"/>
</dbReference>
<protein>
    <submittedName>
        <fullName evidence="9">Choline-sulfatase</fullName>
        <ecNumber evidence="9">3.1.6.6</ecNumber>
    </submittedName>
</protein>
<accession>A0A5C5ZB10</accession>
<dbReference type="GO" id="GO:0004423">
    <property type="term" value="F:iduronate-2-sulfatase activity"/>
    <property type="evidence" value="ECO:0007669"/>
    <property type="project" value="InterPro"/>
</dbReference>
<dbReference type="GO" id="GO:0005737">
    <property type="term" value="C:cytoplasm"/>
    <property type="evidence" value="ECO:0007669"/>
    <property type="project" value="TreeGrafter"/>
</dbReference>
<comment type="similarity">
    <text evidence="2">Belongs to the sulfatase family.</text>
</comment>
<proteinExistence type="inferred from homology"/>
<dbReference type="CDD" id="cd16030">
    <property type="entry name" value="iduronate-2-sulfatase"/>
    <property type="match status" value="1"/>
</dbReference>
<evidence type="ECO:0000256" key="6">
    <source>
        <dbReference type="ARBA" id="ARBA00022837"/>
    </source>
</evidence>
<dbReference type="PANTHER" id="PTHR45953:SF1">
    <property type="entry name" value="IDURONATE 2-SULFATASE"/>
    <property type="match status" value="1"/>
</dbReference>
<dbReference type="Proteomes" id="UP000315010">
    <property type="component" value="Unassembled WGS sequence"/>
</dbReference>
<keyword evidence="6" id="KW-0106">Calcium</keyword>
<evidence type="ECO:0000256" key="5">
    <source>
        <dbReference type="ARBA" id="ARBA00022801"/>
    </source>
</evidence>
<dbReference type="PANTHER" id="PTHR45953">
    <property type="entry name" value="IDURONATE 2-SULFATASE"/>
    <property type="match status" value="1"/>
</dbReference>
<dbReference type="AlphaFoldDB" id="A0A5C5ZB10"/>
<evidence type="ECO:0000313" key="9">
    <source>
        <dbReference type="EMBL" id="TWT84326.1"/>
    </source>
</evidence>
<dbReference type="InterPro" id="IPR000917">
    <property type="entry name" value="Sulfatase_N"/>
</dbReference>
<feature type="signal peptide" evidence="7">
    <location>
        <begin position="1"/>
        <end position="21"/>
    </location>
</feature>
<dbReference type="EMBL" id="SJPJ01000001">
    <property type="protein sequence ID" value="TWT84326.1"/>
    <property type="molecule type" value="Genomic_DNA"/>
</dbReference>
<feature type="domain" description="Sulfatase N-terminal" evidence="8">
    <location>
        <begin position="36"/>
        <end position="389"/>
    </location>
</feature>
<evidence type="ECO:0000256" key="1">
    <source>
        <dbReference type="ARBA" id="ARBA00001913"/>
    </source>
</evidence>
<evidence type="ECO:0000256" key="4">
    <source>
        <dbReference type="ARBA" id="ARBA00022729"/>
    </source>
</evidence>
<keyword evidence="10" id="KW-1185">Reference proteome</keyword>
<dbReference type="GO" id="GO:0047753">
    <property type="term" value="F:choline-sulfatase activity"/>
    <property type="evidence" value="ECO:0007669"/>
    <property type="project" value="UniProtKB-EC"/>
</dbReference>
<dbReference type="InterPro" id="IPR035874">
    <property type="entry name" value="IDS"/>
</dbReference>
<sequence length="507" mass="56214" precursor="true">MQRILICALLCQVTGVTAASAVDNQTAPAVHSNERPNVLVIIADDLMKQVGVYGYDFVETPNLNRLTKESMLFDRAYCQYPLCGPSCASLFLSTYPSNSEITCNQGGKSSNVQKKAERLGIKTMPAHFREHGYVTVGGGKLYHDTVLPETESAKLDFSVVLPSKGKDGVNVKDPKTKDKRTRITSASEFGVYEHKDGALVKNAKQWLQQRAKKSASKPFFMCVGLKKPHSPYAAPKRFFNLHQREAMQITDIKPPGDILTHYSLSFPNALLSVHADKQQYDAYSLPAAKKKEMMQGYAACVSYADFLVGDLLDSLKQTGFDDNTIVVFTSDHGYKLGEYDRWAKFTLHEKDAVVPLIVRVPGLQSGHNAKSDAIVGLIDLYPTLATLCDVPVPPGIDGISFASTLRDKQSSAREYIHTFVTRAERTTSDNVTHPKAIGASATHRNGYRYTQWWQGEPATFPSRSPILGVELYDHYHKSNSPISQRNISAVAPDRVKEMQENCRLVTD</sequence>
<comment type="caution">
    <text evidence="9">The sequence shown here is derived from an EMBL/GenBank/DDBJ whole genome shotgun (WGS) entry which is preliminary data.</text>
</comment>
<dbReference type="Pfam" id="PF00884">
    <property type="entry name" value="Sulfatase"/>
    <property type="match status" value="1"/>
</dbReference>
<evidence type="ECO:0000313" key="10">
    <source>
        <dbReference type="Proteomes" id="UP000315010"/>
    </source>
</evidence>
<evidence type="ECO:0000256" key="3">
    <source>
        <dbReference type="ARBA" id="ARBA00022723"/>
    </source>
</evidence>
<feature type="chain" id="PRO_5022943014" evidence="7">
    <location>
        <begin position="22"/>
        <end position="507"/>
    </location>
</feature>